<keyword evidence="1" id="KW-1133">Transmembrane helix</keyword>
<feature type="transmembrane region" description="Helical" evidence="1">
    <location>
        <begin position="36"/>
        <end position="56"/>
    </location>
</feature>
<organism evidence="2 3">
    <name type="scientific">Jeotgalibaca dankookensis</name>
    <dbReference type="NCBI Taxonomy" id="708126"/>
    <lineage>
        <taxon>Bacteria</taxon>
        <taxon>Bacillati</taxon>
        <taxon>Bacillota</taxon>
        <taxon>Bacilli</taxon>
        <taxon>Lactobacillales</taxon>
        <taxon>Carnobacteriaceae</taxon>
        <taxon>Jeotgalibaca</taxon>
    </lineage>
</organism>
<keyword evidence="1" id="KW-0472">Membrane</keyword>
<geneLocation type="plasmid" evidence="3"/>
<dbReference type="KEGG" id="jda:BW727_200008"/>
<feature type="transmembrane region" description="Helical" evidence="1">
    <location>
        <begin position="99"/>
        <end position="120"/>
    </location>
</feature>
<keyword evidence="1" id="KW-0812">Transmembrane</keyword>
<dbReference type="EMBL" id="CP019729">
    <property type="protein sequence ID" value="AQS54411.1"/>
    <property type="molecule type" value="Genomic_DNA"/>
</dbReference>
<protein>
    <submittedName>
        <fullName evidence="2">Uncharacterized protein</fullName>
    </submittedName>
</protein>
<keyword evidence="2" id="KW-0614">Plasmid</keyword>
<reference evidence="2 3" key="1">
    <citation type="journal article" date="2014" name="Int. J. Syst. Evol. Microbiol.">
        <title>Jeotgalibaca dankookensis gen. nov., sp. nov., a member of the family Carnobacteriaceae, isolated from seujeot (Korean traditional food).</title>
        <authorList>
            <person name="Lee D.G."/>
            <person name="Trujillo M.E."/>
            <person name="Kang H."/>
            <person name="Ahn T.Y."/>
        </authorList>
    </citation>
    <scope>NUCLEOTIDE SEQUENCE [LARGE SCALE GENOMIC DNA]</scope>
    <source>
        <strain evidence="2 3">EX-07</strain>
        <plasmid evidence="3">Plasmid</plasmid>
    </source>
</reference>
<accession>A0A1S6IS78</accession>
<feature type="transmembrane region" description="Helical" evidence="1">
    <location>
        <begin position="157"/>
        <end position="178"/>
    </location>
</feature>
<dbReference type="Proteomes" id="UP000188993">
    <property type="component" value="Plasmid unnamed"/>
</dbReference>
<evidence type="ECO:0000313" key="3">
    <source>
        <dbReference type="Proteomes" id="UP000188993"/>
    </source>
</evidence>
<gene>
    <name evidence="2" type="ORF">BW727_200008</name>
</gene>
<keyword evidence="3" id="KW-1185">Reference proteome</keyword>
<dbReference type="RefSeq" id="WP_062471950.1">
    <property type="nucleotide sequence ID" value="NZ_BBYN01000034.1"/>
</dbReference>
<feature type="transmembrane region" description="Helical" evidence="1">
    <location>
        <begin position="12"/>
        <end position="30"/>
    </location>
</feature>
<evidence type="ECO:0000313" key="2">
    <source>
        <dbReference type="EMBL" id="AQS54411.1"/>
    </source>
</evidence>
<name>A0A1S6IS78_9LACT</name>
<evidence type="ECO:0000256" key="1">
    <source>
        <dbReference type="SAM" id="Phobius"/>
    </source>
</evidence>
<dbReference type="AlphaFoldDB" id="A0A1S6IS78"/>
<proteinExistence type="predicted"/>
<feature type="transmembrane region" description="Helical" evidence="1">
    <location>
        <begin position="68"/>
        <end position="87"/>
    </location>
</feature>
<sequence length="181" mass="20201">MNYDSNKTGIDSNGLGLAVAFFILGVFLWLNSDFLLYEILNINLAKIFFLLSIAFLGQTTKNEKKKDIFSDISVGMFFIGTFVAWVGSTNVISNQFFLIVSRVFFLGLLLLGVFGTISGFSEHVNSLYNNVSPNKIEKHKDNSEVKINNRQINKKELFNFLFQLVGAAASVASIYQIVSTT</sequence>